<dbReference type="Proteomes" id="UP000325645">
    <property type="component" value="Unassembled WGS sequence"/>
</dbReference>
<evidence type="ECO:0000256" key="1">
    <source>
        <dbReference type="SAM" id="SignalP"/>
    </source>
</evidence>
<dbReference type="AlphaFoldDB" id="A0A5E7WKP8"/>
<organism evidence="2 3">
    <name type="scientific">Pseudomonas fluorescens</name>
    <dbReference type="NCBI Taxonomy" id="294"/>
    <lineage>
        <taxon>Bacteria</taxon>
        <taxon>Pseudomonadati</taxon>
        <taxon>Pseudomonadota</taxon>
        <taxon>Gammaproteobacteria</taxon>
        <taxon>Pseudomonadales</taxon>
        <taxon>Pseudomonadaceae</taxon>
        <taxon>Pseudomonas</taxon>
    </lineage>
</organism>
<dbReference type="RefSeq" id="WP_150658037.1">
    <property type="nucleotide sequence ID" value="NZ_CABVJH010000008.1"/>
</dbReference>
<feature type="chain" id="PRO_5023041443" description="Alginate export domain-containing protein" evidence="1">
    <location>
        <begin position="25"/>
        <end position="442"/>
    </location>
</feature>
<evidence type="ECO:0000313" key="3">
    <source>
        <dbReference type="Proteomes" id="UP000325645"/>
    </source>
</evidence>
<protein>
    <recommendedName>
        <fullName evidence="4">Alginate export domain-containing protein</fullName>
    </recommendedName>
</protein>
<keyword evidence="1" id="KW-0732">Signal</keyword>
<name>A0A5E7WKP8_PSEFL</name>
<evidence type="ECO:0008006" key="4">
    <source>
        <dbReference type="Google" id="ProtNLM"/>
    </source>
</evidence>
<sequence precursor="true">MRRYKSLTIAVGVGLGAIINQAHAYNLYTSDDGHLDATLESMIGFFHSRENYAQTGSKSGGSSNWQEGYVKYGFKGDLGLGEGTAYGALNMLSSATWGDGDAGGFTNGDERTTKVEDAYAGWRSGGLFPFLGQDGVDFSAGRQQFVAGDGFIISNDGINYGNGVTDGSYDRGGAYYLAARKAFDQAAILRLGGKSGWRSDLAWLKSDNPAQAKMEMAVGTLEHVAGSGTFGLTYVHGLDIDQRYTDFIPSFAERDGMKTYSVRYIGNAGLDPDLHVAGEYAWQDKDSGRQNAWYLESGWTFSQTAWTPTVTYRYSRFSKDYDPLLFGFSRGYGTWFQGEVAANYAGPFNANTKVHYLSLDLIPTPGVKAGLRYYHFDNVSTDYLDSSGREVDAFVEWAATEHIVVTPLVGLYQPRKSANDGGLQLDGNASSLYGQLTLAFNF</sequence>
<evidence type="ECO:0000313" key="2">
    <source>
        <dbReference type="EMBL" id="VVQ35454.1"/>
    </source>
</evidence>
<gene>
    <name evidence="2" type="ORF">PS943_04344</name>
</gene>
<accession>A0A5E7WKP8</accession>
<dbReference type="EMBL" id="CABVJH010000008">
    <property type="protein sequence ID" value="VVQ35454.1"/>
    <property type="molecule type" value="Genomic_DNA"/>
</dbReference>
<proteinExistence type="predicted"/>
<reference evidence="2 3" key="1">
    <citation type="submission" date="2019-09" db="EMBL/GenBank/DDBJ databases">
        <authorList>
            <person name="Chandra G."/>
            <person name="Truman W A."/>
        </authorList>
    </citation>
    <scope>NUCLEOTIDE SEQUENCE [LARGE SCALE GENOMIC DNA]</scope>
    <source>
        <strain evidence="2">PS943</strain>
    </source>
</reference>
<feature type="signal peptide" evidence="1">
    <location>
        <begin position="1"/>
        <end position="24"/>
    </location>
</feature>